<proteinExistence type="predicted"/>
<evidence type="ECO:0000313" key="3">
    <source>
        <dbReference type="Proteomes" id="UP000177596"/>
    </source>
</evidence>
<dbReference type="EMBL" id="MGIL01000006">
    <property type="protein sequence ID" value="OGM88708.1"/>
    <property type="molecule type" value="Genomic_DNA"/>
</dbReference>
<gene>
    <name evidence="2" type="ORF">A2573_01355</name>
</gene>
<dbReference type="Proteomes" id="UP000177596">
    <property type="component" value="Unassembled WGS sequence"/>
</dbReference>
<evidence type="ECO:0000259" key="1">
    <source>
        <dbReference type="Pfam" id="PF00403"/>
    </source>
</evidence>
<name>A0A1F8DLF6_9BACT</name>
<reference evidence="2 3" key="1">
    <citation type="journal article" date="2016" name="Nat. Commun.">
        <title>Thousands of microbial genomes shed light on interconnected biogeochemical processes in an aquifer system.</title>
        <authorList>
            <person name="Anantharaman K."/>
            <person name="Brown C.T."/>
            <person name="Hug L.A."/>
            <person name="Sharon I."/>
            <person name="Castelle C.J."/>
            <person name="Probst A.J."/>
            <person name="Thomas B.C."/>
            <person name="Singh A."/>
            <person name="Wilkins M.J."/>
            <person name="Karaoz U."/>
            <person name="Brodie E.L."/>
            <person name="Williams K.H."/>
            <person name="Hubbard S.S."/>
            <person name="Banfield J.F."/>
        </authorList>
    </citation>
    <scope>NUCLEOTIDE SEQUENCE [LARGE SCALE GENOMIC DNA]</scope>
</reference>
<evidence type="ECO:0000313" key="2">
    <source>
        <dbReference type="EMBL" id="OGM88708.1"/>
    </source>
</evidence>
<protein>
    <recommendedName>
        <fullName evidence="1">HMA domain-containing protein</fullName>
    </recommendedName>
</protein>
<dbReference type="InterPro" id="IPR006121">
    <property type="entry name" value="HMA_dom"/>
</dbReference>
<sequence>MKKTYKIKGMDCPSCASLLELDLEDAGVKAKCSYSKSTVEVEEDGNFVNIKKVVEKSGYSITQ</sequence>
<dbReference type="SUPFAM" id="SSF55008">
    <property type="entry name" value="HMA, heavy metal-associated domain"/>
    <property type="match status" value="1"/>
</dbReference>
<dbReference type="InterPro" id="IPR036163">
    <property type="entry name" value="HMA_dom_sf"/>
</dbReference>
<dbReference type="Pfam" id="PF00403">
    <property type="entry name" value="HMA"/>
    <property type="match status" value="1"/>
</dbReference>
<feature type="domain" description="HMA" evidence="1">
    <location>
        <begin position="4"/>
        <end position="59"/>
    </location>
</feature>
<comment type="caution">
    <text evidence="2">The sequence shown here is derived from an EMBL/GenBank/DDBJ whole genome shotgun (WGS) entry which is preliminary data.</text>
</comment>
<organism evidence="2 3">
    <name type="scientific">Candidatus Woesebacteria bacterium RIFOXYD1_FULL_43_18</name>
    <dbReference type="NCBI Taxonomy" id="1802551"/>
    <lineage>
        <taxon>Bacteria</taxon>
        <taxon>Candidatus Woeseibacteriota</taxon>
    </lineage>
</organism>
<accession>A0A1F8DLF6</accession>
<dbReference type="Gene3D" id="3.30.70.100">
    <property type="match status" value="1"/>
</dbReference>
<dbReference type="AlphaFoldDB" id="A0A1F8DLF6"/>
<dbReference type="GO" id="GO:0046872">
    <property type="term" value="F:metal ion binding"/>
    <property type="evidence" value="ECO:0007669"/>
    <property type="project" value="InterPro"/>
</dbReference>